<dbReference type="Proteomes" id="UP000605846">
    <property type="component" value="Unassembled WGS sequence"/>
</dbReference>
<keyword evidence="1" id="KW-1015">Disulfide bond</keyword>
<evidence type="ECO:0000313" key="3">
    <source>
        <dbReference type="EMBL" id="KAF7726487.1"/>
    </source>
</evidence>
<protein>
    <recommendedName>
        <fullName evidence="5">Thaumatin-like protein</fullName>
    </recommendedName>
</protein>
<feature type="disulfide bond" evidence="1">
    <location>
        <begin position="168"/>
        <end position="177"/>
    </location>
</feature>
<dbReference type="Pfam" id="PF00314">
    <property type="entry name" value="Thaumatin"/>
    <property type="match status" value="1"/>
</dbReference>
<sequence>MRSSIFFLAGLVAMASAAPATPAPYVVVQNNCNHDIIAGQSENGHLSGDSLKVTAGGSHTFRFAPHWKGRVWAREVCDAGDDCDYAGIGAPASLAEFLFADHKGDDYYDISFVDGHNLPLKIDPIKPYGLERHDSYHCGSPTCSSLPTCPEGFEVKKNGKVVGCMSACTKYGTDEHCCTGDLNSPNVCKPTALSKAVKSGCPDAYSYAYDDATSTFMCQSEGYKVTFCPN</sequence>
<dbReference type="PIRSF" id="PIRSF002703">
    <property type="entry name" value="Thaumatin"/>
    <property type="match status" value="1"/>
</dbReference>
<feature type="disulfide bond" evidence="1">
    <location>
        <begin position="178"/>
        <end position="188"/>
    </location>
</feature>
<feature type="chain" id="PRO_5034964447" description="Thaumatin-like protein" evidence="2">
    <location>
        <begin position="18"/>
        <end position="230"/>
    </location>
</feature>
<dbReference type="EMBL" id="JABAYA010000078">
    <property type="protein sequence ID" value="KAF7726487.1"/>
    <property type="molecule type" value="Genomic_DNA"/>
</dbReference>
<accession>A0A8H7BQ37</accession>
<name>A0A8H7BQ37_9FUNG</name>
<feature type="disulfide bond" evidence="1">
    <location>
        <begin position="138"/>
        <end position="201"/>
    </location>
</feature>
<feature type="disulfide bond" evidence="1">
    <location>
        <begin position="32"/>
        <end position="228"/>
    </location>
</feature>
<proteinExistence type="predicted"/>
<dbReference type="AlphaFoldDB" id="A0A8H7BQ37"/>
<gene>
    <name evidence="3" type="ORF">EC973_008722</name>
</gene>
<keyword evidence="4" id="KW-1185">Reference proteome</keyword>
<dbReference type="OrthoDB" id="430315at2759"/>
<feature type="disulfide bond" evidence="1">
    <location>
        <begin position="149"/>
        <end position="164"/>
    </location>
</feature>
<dbReference type="PROSITE" id="PS51367">
    <property type="entry name" value="THAUMATIN_2"/>
    <property type="match status" value="1"/>
</dbReference>
<evidence type="ECO:0008006" key="5">
    <source>
        <dbReference type="Google" id="ProtNLM"/>
    </source>
</evidence>
<reference evidence="3" key="1">
    <citation type="submission" date="2020-01" db="EMBL/GenBank/DDBJ databases">
        <title>Genome Sequencing of Three Apophysomyces-Like Fungal Strains Confirms a Novel Fungal Genus in the Mucoromycota with divergent Burkholderia-like Endosymbiotic Bacteria.</title>
        <authorList>
            <person name="Stajich J.E."/>
            <person name="Macias A.M."/>
            <person name="Carter-House D."/>
            <person name="Lovett B."/>
            <person name="Kasson L.R."/>
            <person name="Berry K."/>
            <person name="Grigoriev I."/>
            <person name="Chang Y."/>
            <person name="Spatafora J."/>
            <person name="Kasson M.T."/>
        </authorList>
    </citation>
    <scope>NUCLEOTIDE SEQUENCE</scope>
    <source>
        <strain evidence="3">NRRL A-21654</strain>
    </source>
</reference>
<dbReference type="InterPro" id="IPR001938">
    <property type="entry name" value="Thaumatin"/>
</dbReference>
<evidence type="ECO:0000256" key="2">
    <source>
        <dbReference type="SAM" id="SignalP"/>
    </source>
</evidence>
<dbReference type="PANTHER" id="PTHR31013">
    <property type="entry name" value="THAUMATIN FAMILY PROTEIN-RELATED"/>
    <property type="match status" value="1"/>
</dbReference>
<comment type="caution">
    <text evidence="3">The sequence shown here is derived from an EMBL/GenBank/DDBJ whole genome shotgun (WGS) entry which is preliminary data.</text>
</comment>
<dbReference type="SUPFAM" id="SSF49870">
    <property type="entry name" value="Osmotin, thaumatin-like protein"/>
    <property type="match status" value="1"/>
</dbReference>
<dbReference type="Gene3D" id="2.60.110.10">
    <property type="entry name" value="Thaumatin"/>
    <property type="match status" value="1"/>
</dbReference>
<organism evidence="3 4">
    <name type="scientific">Apophysomyces ossiformis</name>
    <dbReference type="NCBI Taxonomy" id="679940"/>
    <lineage>
        <taxon>Eukaryota</taxon>
        <taxon>Fungi</taxon>
        <taxon>Fungi incertae sedis</taxon>
        <taxon>Mucoromycota</taxon>
        <taxon>Mucoromycotina</taxon>
        <taxon>Mucoromycetes</taxon>
        <taxon>Mucorales</taxon>
        <taxon>Mucorineae</taxon>
        <taxon>Mucoraceae</taxon>
        <taxon>Apophysomyces</taxon>
    </lineage>
</organism>
<keyword evidence="2" id="KW-0732">Signal</keyword>
<evidence type="ECO:0000256" key="1">
    <source>
        <dbReference type="PIRSR" id="PIRSR002703-1"/>
    </source>
</evidence>
<evidence type="ECO:0000313" key="4">
    <source>
        <dbReference type="Proteomes" id="UP000605846"/>
    </source>
</evidence>
<dbReference type="SMART" id="SM00205">
    <property type="entry name" value="THN"/>
    <property type="match status" value="1"/>
</dbReference>
<feature type="signal peptide" evidence="2">
    <location>
        <begin position="1"/>
        <end position="17"/>
    </location>
</feature>
<dbReference type="PANTHER" id="PTHR31013:SF2">
    <property type="entry name" value="THAUMATIN-LIKE PROTEIN"/>
    <property type="match status" value="1"/>
</dbReference>
<dbReference type="InterPro" id="IPR037176">
    <property type="entry name" value="Osmotin/thaumatin-like_sf"/>
</dbReference>